<dbReference type="PANTHER" id="PTHR11712">
    <property type="entry name" value="POLYKETIDE SYNTHASE-RELATED"/>
    <property type="match status" value="1"/>
</dbReference>
<dbReference type="GO" id="GO:0006633">
    <property type="term" value="P:fatty acid biosynthetic process"/>
    <property type="evidence" value="ECO:0007669"/>
    <property type="project" value="TreeGrafter"/>
</dbReference>
<evidence type="ECO:0000256" key="13">
    <source>
        <dbReference type="RuleBase" id="RU003694"/>
    </source>
</evidence>
<evidence type="ECO:0000256" key="3">
    <source>
        <dbReference type="ARBA" id="ARBA00011738"/>
    </source>
</evidence>
<sequence>MQPVVVTGLGIVSSLGCTSREVTDALLASRSGLKHCPELSQQGLPTSVYAPVHGFDETGIDSRAQRTMSKAAVYAAVAANAAIADAHLAESAVAVERAAVIVGGELGGINDLQTMRKLLHSRRKSRSGATGVTKVMDSGASGNVASLLGYRGRAYAVSTGLGSGLAAIRHGVQLITRGLADVVLCGAAEEDSWRYLGPALHRWGELPPGSADEPERACRPFDARRSGTVLSAGSGMIVLESLHHAQQRSAEPYAEVVGWGCGSDGGGSPRSTGTGLRRAVSAALRAAEAGGVDSVDYVHSGAAGTRQGDAIEALVLRELIGSTVPVSSTTGWTGLAVGAAAAIQVVLTLLMLRGGFLVPTANLEQVARECDGLLHIRSVMPRPVRTALCTAASFGCFNECLVLRRYEPAGGNQA</sequence>
<dbReference type="SMART" id="SM00825">
    <property type="entry name" value="PKS_KS"/>
    <property type="match status" value="1"/>
</dbReference>
<dbReference type="EMBL" id="DSVQ01000012">
    <property type="protein sequence ID" value="HGT39543.1"/>
    <property type="molecule type" value="Genomic_DNA"/>
</dbReference>
<dbReference type="InterPro" id="IPR000794">
    <property type="entry name" value="Beta-ketoacyl_synthase"/>
</dbReference>
<dbReference type="InterPro" id="IPR020841">
    <property type="entry name" value="PKS_Beta-ketoAc_synthase_dom"/>
</dbReference>
<evidence type="ECO:0000256" key="11">
    <source>
        <dbReference type="ARBA" id="ARBA00048121"/>
    </source>
</evidence>
<comment type="catalytic activity">
    <reaction evidence="12">
        <text>a fatty acyl-[ACP] + malonyl-[ACP] + H(+) = a 3-oxoacyl-[ACP] + holo-[ACP] + CO2</text>
        <dbReference type="Rhea" id="RHEA:22836"/>
        <dbReference type="Rhea" id="RHEA-COMP:9623"/>
        <dbReference type="Rhea" id="RHEA-COMP:9685"/>
        <dbReference type="Rhea" id="RHEA-COMP:9916"/>
        <dbReference type="Rhea" id="RHEA-COMP:14125"/>
        <dbReference type="ChEBI" id="CHEBI:15378"/>
        <dbReference type="ChEBI" id="CHEBI:16526"/>
        <dbReference type="ChEBI" id="CHEBI:64479"/>
        <dbReference type="ChEBI" id="CHEBI:78449"/>
        <dbReference type="ChEBI" id="CHEBI:78776"/>
        <dbReference type="ChEBI" id="CHEBI:138651"/>
        <dbReference type="EC" id="2.3.1.41"/>
    </reaction>
    <physiologicalReaction direction="left-to-right" evidence="12">
        <dbReference type="Rhea" id="RHEA:22837"/>
    </physiologicalReaction>
</comment>
<evidence type="ECO:0000256" key="2">
    <source>
        <dbReference type="ARBA" id="ARBA00008467"/>
    </source>
</evidence>
<evidence type="ECO:0000256" key="7">
    <source>
        <dbReference type="ARBA" id="ARBA00023315"/>
    </source>
</evidence>
<evidence type="ECO:0000256" key="5">
    <source>
        <dbReference type="ARBA" id="ARBA00022490"/>
    </source>
</evidence>
<dbReference type="PANTHER" id="PTHR11712:SF306">
    <property type="entry name" value="3-OXOACYL-[ACYL-CARRIER-PROTEIN] SYNTHASE 1"/>
    <property type="match status" value="1"/>
</dbReference>
<name>A0A7C4QPD4_9PLAN</name>
<comment type="caution">
    <text evidence="15">The sequence shown here is derived from an EMBL/GenBank/DDBJ whole genome shotgun (WGS) entry which is preliminary data.</text>
</comment>
<accession>A0A7C4QPD4</accession>
<evidence type="ECO:0000256" key="4">
    <source>
        <dbReference type="ARBA" id="ARBA00013191"/>
    </source>
</evidence>
<dbReference type="GO" id="GO:0004315">
    <property type="term" value="F:3-oxoacyl-[acyl-carrier-protein] synthase activity"/>
    <property type="evidence" value="ECO:0007669"/>
    <property type="project" value="UniProtKB-EC"/>
</dbReference>
<dbReference type="Gene3D" id="3.40.47.10">
    <property type="match status" value="2"/>
</dbReference>
<evidence type="ECO:0000313" key="15">
    <source>
        <dbReference type="EMBL" id="HGT39543.1"/>
    </source>
</evidence>
<dbReference type="SUPFAM" id="SSF53901">
    <property type="entry name" value="Thiolase-like"/>
    <property type="match status" value="2"/>
</dbReference>
<evidence type="ECO:0000256" key="12">
    <source>
        <dbReference type="ARBA" id="ARBA00048506"/>
    </source>
</evidence>
<evidence type="ECO:0000256" key="9">
    <source>
        <dbReference type="ARBA" id="ARBA00041620"/>
    </source>
</evidence>
<reference evidence="15" key="1">
    <citation type="journal article" date="2020" name="mSystems">
        <title>Genome- and Community-Level Interaction Insights into Carbon Utilization and Element Cycling Functions of Hydrothermarchaeota in Hydrothermal Sediment.</title>
        <authorList>
            <person name="Zhou Z."/>
            <person name="Liu Y."/>
            <person name="Xu W."/>
            <person name="Pan J."/>
            <person name="Luo Z.H."/>
            <person name="Li M."/>
        </authorList>
    </citation>
    <scope>NUCLEOTIDE SEQUENCE [LARGE SCALE GENOMIC DNA]</scope>
    <source>
        <strain evidence="15">SpSt-508</strain>
    </source>
</reference>
<feature type="domain" description="Ketosynthase family 3 (KS3)" evidence="14">
    <location>
        <begin position="1"/>
        <end position="405"/>
    </location>
</feature>
<dbReference type="GO" id="GO:0005829">
    <property type="term" value="C:cytosol"/>
    <property type="evidence" value="ECO:0007669"/>
    <property type="project" value="TreeGrafter"/>
</dbReference>
<dbReference type="Pfam" id="PF02801">
    <property type="entry name" value="Ketoacyl-synt_C"/>
    <property type="match status" value="1"/>
</dbReference>
<gene>
    <name evidence="15" type="ORF">ENS64_09820</name>
</gene>
<dbReference type="AlphaFoldDB" id="A0A7C4QPD4"/>
<keyword evidence="7" id="KW-0012">Acyltransferase</keyword>
<protein>
    <recommendedName>
        <fullName evidence="8">3-oxoacyl-[acyl-carrier-protein] synthase 1</fullName>
        <ecNumber evidence="4">2.3.1.41</ecNumber>
    </recommendedName>
    <alternativeName>
        <fullName evidence="9">3-oxoacyl-[acyl-carrier-protein] synthase I</fullName>
    </alternativeName>
    <alternativeName>
        <fullName evidence="10">Beta-ketoacyl-ACP synthase I</fullName>
    </alternativeName>
</protein>
<dbReference type="InterPro" id="IPR016039">
    <property type="entry name" value="Thiolase-like"/>
</dbReference>
<comment type="catalytic activity">
    <reaction evidence="11">
        <text>(3Z)-decenoyl-[ACP] + malonyl-[ACP] + H(+) = 3-oxo-(5Z)-dodecenoyl-[ACP] + holo-[ACP] + CO2</text>
        <dbReference type="Rhea" id="RHEA:54940"/>
        <dbReference type="Rhea" id="RHEA-COMP:9623"/>
        <dbReference type="Rhea" id="RHEA-COMP:9685"/>
        <dbReference type="Rhea" id="RHEA-COMP:9927"/>
        <dbReference type="Rhea" id="RHEA-COMP:14042"/>
        <dbReference type="ChEBI" id="CHEBI:15378"/>
        <dbReference type="ChEBI" id="CHEBI:16526"/>
        <dbReference type="ChEBI" id="CHEBI:64479"/>
        <dbReference type="ChEBI" id="CHEBI:78449"/>
        <dbReference type="ChEBI" id="CHEBI:78798"/>
        <dbReference type="ChEBI" id="CHEBI:138410"/>
    </reaction>
    <physiologicalReaction direction="left-to-right" evidence="11">
        <dbReference type="Rhea" id="RHEA:54941"/>
    </physiologicalReaction>
</comment>
<organism evidence="15">
    <name type="scientific">Schlesneria paludicola</name>
    <dbReference type="NCBI Taxonomy" id="360056"/>
    <lineage>
        <taxon>Bacteria</taxon>
        <taxon>Pseudomonadati</taxon>
        <taxon>Planctomycetota</taxon>
        <taxon>Planctomycetia</taxon>
        <taxon>Planctomycetales</taxon>
        <taxon>Planctomycetaceae</taxon>
        <taxon>Schlesneria</taxon>
    </lineage>
</organism>
<keyword evidence="6 13" id="KW-0808">Transferase</keyword>
<comment type="subcellular location">
    <subcellularLocation>
        <location evidence="1">Cytoplasm</location>
    </subcellularLocation>
</comment>
<keyword evidence="5" id="KW-0963">Cytoplasm</keyword>
<dbReference type="InterPro" id="IPR014031">
    <property type="entry name" value="Ketoacyl_synth_C"/>
</dbReference>
<dbReference type="InterPro" id="IPR014030">
    <property type="entry name" value="Ketoacyl_synth_N"/>
</dbReference>
<dbReference type="EC" id="2.3.1.41" evidence="4"/>
<dbReference type="PROSITE" id="PS52004">
    <property type="entry name" value="KS3_2"/>
    <property type="match status" value="1"/>
</dbReference>
<proteinExistence type="inferred from homology"/>
<evidence type="ECO:0000256" key="6">
    <source>
        <dbReference type="ARBA" id="ARBA00022679"/>
    </source>
</evidence>
<evidence type="ECO:0000256" key="8">
    <source>
        <dbReference type="ARBA" id="ARBA00039450"/>
    </source>
</evidence>
<evidence type="ECO:0000256" key="10">
    <source>
        <dbReference type="ARBA" id="ARBA00042143"/>
    </source>
</evidence>
<evidence type="ECO:0000259" key="14">
    <source>
        <dbReference type="PROSITE" id="PS52004"/>
    </source>
</evidence>
<dbReference type="Pfam" id="PF00109">
    <property type="entry name" value="ketoacyl-synt"/>
    <property type="match status" value="1"/>
</dbReference>
<evidence type="ECO:0000256" key="1">
    <source>
        <dbReference type="ARBA" id="ARBA00004496"/>
    </source>
</evidence>
<comment type="subunit">
    <text evidence="3">Homodimer.</text>
</comment>
<comment type="similarity">
    <text evidence="2 13">Belongs to the thiolase-like superfamily. Beta-ketoacyl-ACP synthases family.</text>
</comment>